<keyword evidence="1" id="KW-0812">Transmembrane</keyword>
<dbReference type="InterPro" id="IPR018037">
    <property type="entry name" value="FixH_proteobacterial"/>
</dbReference>
<comment type="caution">
    <text evidence="2">The sequence shown here is derived from an EMBL/GenBank/DDBJ whole genome shotgun (WGS) entry which is preliminary data.</text>
</comment>
<dbReference type="EMBL" id="SLWL01000021">
    <property type="protein sequence ID" value="TCO08647.1"/>
    <property type="molecule type" value="Genomic_DNA"/>
</dbReference>
<keyword evidence="1" id="KW-0472">Membrane</keyword>
<sequence>MSPTRQRELTGRHVLFIMLAFFGVIIAVNLTNAFLASRSWTGTVAENTHVASRQFNAKTAEARAQAALGWTARLSIADGKISYQLIDAAGKPVPAKTATANLRRPTHVSEDQSLTLTLQPDGALSAPVNLRDGLWTVEILTEAGLERPYRDARRLTLRNGASQ</sequence>
<dbReference type="RefSeq" id="WP_132010514.1">
    <property type="nucleotide sequence ID" value="NZ_JBHUNN010000001.1"/>
</dbReference>
<dbReference type="InterPro" id="IPR008620">
    <property type="entry name" value="FixH"/>
</dbReference>
<dbReference type="Proteomes" id="UP000294881">
    <property type="component" value="Unassembled WGS sequence"/>
</dbReference>
<dbReference type="PIRSF" id="PIRSF011386">
    <property type="entry name" value="FixH"/>
    <property type="match status" value="1"/>
</dbReference>
<dbReference type="Pfam" id="PF05751">
    <property type="entry name" value="FixH"/>
    <property type="match status" value="1"/>
</dbReference>
<feature type="transmembrane region" description="Helical" evidence="1">
    <location>
        <begin position="12"/>
        <end position="35"/>
    </location>
</feature>
<evidence type="ECO:0000256" key="1">
    <source>
        <dbReference type="SAM" id="Phobius"/>
    </source>
</evidence>
<gene>
    <name evidence="2" type="ORF">EV666_12110</name>
</gene>
<keyword evidence="3" id="KW-1185">Reference proteome</keyword>
<proteinExistence type="predicted"/>
<evidence type="ECO:0000313" key="2">
    <source>
        <dbReference type="EMBL" id="TCO08647.1"/>
    </source>
</evidence>
<dbReference type="OrthoDB" id="1495896at2"/>
<protein>
    <submittedName>
        <fullName evidence="2">Nitrogen fixation protein FixH</fullName>
    </submittedName>
</protein>
<evidence type="ECO:0000313" key="3">
    <source>
        <dbReference type="Proteomes" id="UP000294881"/>
    </source>
</evidence>
<dbReference type="AlphaFoldDB" id="A0A4R2GIY2"/>
<accession>A0A4R2GIY2</accession>
<reference evidence="2 3" key="1">
    <citation type="submission" date="2019-03" db="EMBL/GenBank/DDBJ databases">
        <title>Genomic Encyclopedia of Type Strains, Phase IV (KMG-IV): sequencing the most valuable type-strain genomes for metagenomic binning, comparative biology and taxonomic classification.</title>
        <authorList>
            <person name="Goeker M."/>
        </authorList>
    </citation>
    <scope>NUCLEOTIDE SEQUENCE [LARGE SCALE GENOMIC DNA]</scope>
    <source>
        <strain evidence="2 3">DSM 22958</strain>
    </source>
</reference>
<name>A0A4R2GIY2_9HYPH</name>
<organism evidence="2 3">
    <name type="scientific">Camelimonas lactis</name>
    <dbReference type="NCBI Taxonomy" id="659006"/>
    <lineage>
        <taxon>Bacteria</taxon>
        <taxon>Pseudomonadati</taxon>
        <taxon>Pseudomonadota</taxon>
        <taxon>Alphaproteobacteria</taxon>
        <taxon>Hyphomicrobiales</taxon>
        <taxon>Chelatococcaceae</taxon>
        <taxon>Camelimonas</taxon>
    </lineage>
</organism>
<keyword evidence="1" id="KW-1133">Transmembrane helix</keyword>